<protein>
    <submittedName>
        <fullName evidence="2">Glycosyltransferase</fullName>
        <ecNumber evidence="2">2.4.-.-</ecNumber>
    </submittedName>
</protein>
<dbReference type="Pfam" id="PF00535">
    <property type="entry name" value="Glycos_transf_2"/>
    <property type="match status" value="1"/>
</dbReference>
<dbReference type="Gene3D" id="3.90.550.10">
    <property type="entry name" value="Spore Coat Polysaccharide Biosynthesis Protein SpsA, Chain A"/>
    <property type="match status" value="1"/>
</dbReference>
<dbReference type="PANTHER" id="PTHR22916:SF3">
    <property type="entry name" value="UDP-GLCNAC:BETAGAL BETA-1,3-N-ACETYLGLUCOSAMINYLTRANSFERASE-LIKE PROTEIN 1"/>
    <property type="match status" value="1"/>
</dbReference>
<evidence type="ECO:0000259" key="1">
    <source>
        <dbReference type="Pfam" id="PF00535"/>
    </source>
</evidence>
<reference evidence="2" key="2">
    <citation type="submission" date="2024-06" db="EMBL/GenBank/DDBJ databases">
        <authorList>
            <person name="Plum-Jensen L.E."/>
            <person name="Schramm A."/>
            <person name="Marshall I.P.G."/>
        </authorList>
    </citation>
    <scope>NUCLEOTIDE SEQUENCE</scope>
    <source>
        <strain evidence="2">Rat1</strain>
    </source>
</reference>
<keyword evidence="2" id="KW-0808">Transferase</keyword>
<dbReference type="EMBL" id="CP159373">
    <property type="protein sequence ID" value="XCN75090.1"/>
    <property type="molecule type" value="Genomic_DNA"/>
</dbReference>
<sequence length="316" mass="35987">MKKTPLVTILINNYNYADFLDDAIESALNQDYTNTEVIVVDDGSQDDSHNIIDKYGDSIRSVIKENGGQASAFNAGVEVSHGEIICFLDADDTFKPNKVSGIAELFGQYPDADWIFHKLPRVDPEGNCIPRQGAIEELRFIDLRQAIKNVQKLPFVNPATTGLSFRTSLLKKIFPMPEAFRISADSFLCLASICNSPGVVCPQELAIHRIHGKNLYEYDANMLRTGAEIRIRTAWYLQRRYPESKPFSNRLFSRSFGHLAGLVGYKNAFSLSETKQYIQLLLGERNPIIWIDCTLCVQLHFFRTLWKRFKSYNHYS</sequence>
<keyword evidence="2" id="KW-0328">Glycosyltransferase</keyword>
<dbReference type="SUPFAM" id="SSF53448">
    <property type="entry name" value="Nucleotide-diphospho-sugar transferases"/>
    <property type="match status" value="1"/>
</dbReference>
<dbReference type="InterPro" id="IPR001173">
    <property type="entry name" value="Glyco_trans_2-like"/>
</dbReference>
<name>A0AAU8M1T8_9BACT</name>
<dbReference type="PANTHER" id="PTHR22916">
    <property type="entry name" value="GLYCOSYLTRANSFERASE"/>
    <property type="match status" value="1"/>
</dbReference>
<feature type="domain" description="Glycosyltransferase 2-like" evidence="1">
    <location>
        <begin position="8"/>
        <end position="173"/>
    </location>
</feature>
<evidence type="ECO:0000313" key="2">
    <source>
        <dbReference type="EMBL" id="XCN75090.1"/>
    </source>
</evidence>
<proteinExistence type="predicted"/>
<gene>
    <name evidence="2" type="ORF">Q3M24_10270</name>
</gene>
<dbReference type="GO" id="GO:0016758">
    <property type="term" value="F:hexosyltransferase activity"/>
    <property type="evidence" value="ECO:0007669"/>
    <property type="project" value="UniProtKB-ARBA"/>
</dbReference>
<dbReference type="InterPro" id="IPR029044">
    <property type="entry name" value="Nucleotide-diphossugar_trans"/>
</dbReference>
<dbReference type="EC" id="2.4.-.-" evidence="2"/>
<reference evidence="2" key="1">
    <citation type="journal article" date="2024" name="Syst. Appl. Microbiol.">
        <title>First single-strain enrichments of Electrothrix cable bacteria, description of E. aestuarii sp. nov. and E. rattekaaiensis sp. nov., and proposal of a cable bacteria taxonomy following the rules of the SeqCode.</title>
        <authorList>
            <person name="Plum-Jensen L.E."/>
            <person name="Schramm A."/>
            <person name="Marshall I.P.G."/>
        </authorList>
    </citation>
    <scope>NUCLEOTIDE SEQUENCE</scope>
    <source>
        <strain evidence="2">Rat1</strain>
    </source>
</reference>
<dbReference type="KEGG" id="eaj:Q3M24_10270"/>
<dbReference type="AlphaFoldDB" id="A0AAU8M1T8"/>
<accession>A0AAU8M1T8</accession>
<organism evidence="2">
    <name type="scientific">Candidatus Electrothrix aestuarii</name>
    <dbReference type="NCBI Taxonomy" id="3062594"/>
    <lineage>
        <taxon>Bacteria</taxon>
        <taxon>Pseudomonadati</taxon>
        <taxon>Thermodesulfobacteriota</taxon>
        <taxon>Desulfobulbia</taxon>
        <taxon>Desulfobulbales</taxon>
        <taxon>Desulfobulbaceae</taxon>
        <taxon>Candidatus Electrothrix</taxon>
    </lineage>
</organism>